<dbReference type="InterPro" id="IPR048279">
    <property type="entry name" value="MdtK-like"/>
</dbReference>
<feature type="transmembrane region" description="Helical" evidence="10">
    <location>
        <begin position="188"/>
        <end position="208"/>
    </location>
</feature>
<dbReference type="InterPro" id="IPR002528">
    <property type="entry name" value="MATE_fam"/>
</dbReference>
<evidence type="ECO:0000256" key="5">
    <source>
        <dbReference type="ARBA" id="ARBA00022692"/>
    </source>
</evidence>
<feature type="transmembrane region" description="Helical" evidence="10">
    <location>
        <begin position="418"/>
        <end position="439"/>
    </location>
</feature>
<dbReference type="Proteomes" id="UP000238375">
    <property type="component" value="Unassembled WGS sequence"/>
</dbReference>
<keyword evidence="6 10" id="KW-1133">Transmembrane helix</keyword>
<evidence type="ECO:0000256" key="6">
    <source>
        <dbReference type="ARBA" id="ARBA00022989"/>
    </source>
</evidence>
<gene>
    <name evidence="11" type="ORF">CLV58_106275</name>
</gene>
<keyword evidence="3" id="KW-0050">Antiport</keyword>
<feature type="transmembrane region" description="Helical" evidence="10">
    <location>
        <begin position="214"/>
        <end position="243"/>
    </location>
</feature>
<comment type="subcellular location">
    <subcellularLocation>
        <location evidence="1">Cell membrane</location>
        <topology evidence="1">Multi-pass membrane protein</topology>
    </subcellularLocation>
</comment>
<reference evidence="11 12" key="1">
    <citation type="submission" date="2018-03" db="EMBL/GenBank/DDBJ databases">
        <title>Genomic Encyclopedia of Archaeal and Bacterial Type Strains, Phase II (KMG-II): from individual species to whole genera.</title>
        <authorList>
            <person name="Goeker M."/>
        </authorList>
    </citation>
    <scope>NUCLEOTIDE SEQUENCE [LARGE SCALE GENOMIC DNA]</scope>
    <source>
        <strain evidence="11 12">DSM 28354</strain>
    </source>
</reference>
<evidence type="ECO:0000313" key="11">
    <source>
        <dbReference type="EMBL" id="PRY41088.1"/>
    </source>
</evidence>
<keyword evidence="12" id="KW-1185">Reference proteome</keyword>
<dbReference type="PANTHER" id="PTHR43298">
    <property type="entry name" value="MULTIDRUG RESISTANCE PROTEIN NORM-RELATED"/>
    <property type="match status" value="1"/>
</dbReference>
<dbReference type="CDD" id="cd13131">
    <property type="entry name" value="MATE_NorM_like"/>
    <property type="match status" value="1"/>
</dbReference>
<keyword evidence="8 10" id="KW-0472">Membrane</keyword>
<dbReference type="OrthoDB" id="9780160at2"/>
<name>A0A2T0T5Z1_9BACT</name>
<sequence>MHPHRQGRRKALPLSLTNAIPALCPLKPFLRTYRPELVDTFRLSVPIIIAQLGVVLMGVTDNLFVGRLLGAVPLGAAGLATSLSFLMSSVGVGGLSVVAALVAQANSQDNAPLINRLFRAGLWASVLMSVVLGGLSVILAFYFDLFGQSPDVTRLARDFMLILSASVLPLLVFVATRQLCDGLRKPRVAMLITLSALLLNALFNYVFITGVGPFPAWGLMGSAAATLLSRVYMAVAMLVYVYWQPSFKPYLLAEFAKLPVRAEINQILRLGIPGGLTFFFEVATFSLAVVIVGWLGDDRLAAHQIAINMASVTYMMATGISSAAAIRVGAAIGFSDVDGALRAGVAAFALSLSLMTLAAALFLTANDWLVSLYIRDNPDVMRIAASLVIIAGFFQLSDGVQVVALGSLRGMADVNVPTLMSLVSYWVIALPLSYVLAFPLGLDAIGVWIGLLTGLTVAAALLTTRFFRRIRRLRQAAISTLTA</sequence>
<evidence type="ECO:0000256" key="8">
    <source>
        <dbReference type="ARBA" id="ARBA00023136"/>
    </source>
</evidence>
<feature type="transmembrane region" description="Helical" evidence="10">
    <location>
        <begin position="40"/>
        <end position="59"/>
    </location>
</feature>
<protein>
    <recommendedName>
        <fullName evidence="9">Multidrug-efflux transporter</fullName>
    </recommendedName>
</protein>
<evidence type="ECO:0000256" key="3">
    <source>
        <dbReference type="ARBA" id="ARBA00022449"/>
    </source>
</evidence>
<dbReference type="GO" id="GO:0015297">
    <property type="term" value="F:antiporter activity"/>
    <property type="evidence" value="ECO:0007669"/>
    <property type="project" value="UniProtKB-KW"/>
</dbReference>
<dbReference type="NCBIfam" id="TIGR00797">
    <property type="entry name" value="matE"/>
    <property type="match status" value="1"/>
</dbReference>
<dbReference type="GO" id="GO:0042910">
    <property type="term" value="F:xenobiotic transmembrane transporter activity"/>
    <property type="evidence" value="ECO:0007669"/>
    <property type="project" value="InterPro"/>
</dbReference>
<dbReference type="GO" id="GO:0006811">
    <property type="term" value="P:monoatomic ion transport"/>
    <property type="evidence" value="ECO:0007669"/>
    <property type="project" value="UniProtKB-KW"/>
</dbReference>
<feature type="transmembrane region" description="Helical" evidence="10">
    <location>
        <begin position="155"/>
        <end position="176"/>
    </location>
</feature>
<comment type="caution">
    <text evidence="11">The sequence shown here is derived from an EMBL/GenBank/DDBJ whole genome shotgun (WGS) entry which is preliminary data.</text>
</comment>
<evidence type="ECO:0000256" key="2">
    <source>
        <dbReference type="ARBA" id="ARBA00022448"/>
    </source>
</evidence>
<feature type="transmembrane region" description="Helical" evidence="10">
    <location>
        <begin position="79"/>
        <end position="102"/>
    </location>
</feature>
<dbReference type="EMBL" id="PVTE01000006">
    <property type="protein sequence ID" value="PRY41088.1"/>
    <property type="molecule type" value="Genomic_DNA"/>
</dbReference>
<evidence type="ECO:0000256" key="1">
    <source>
        <dbReference type="ARBA" id="ARBA00004651"/>
    </source>
</evidence>
<dbReference type="Pfam" id="PF01554">
    <property type="entry name" value="MatE"/>
    <property type="match status" value="2"/>
</dbReference>
<feature type="transmembrane region" description="Helical" evidence="10">
    <location>
        <begin position="122"/>
        <end position="143"/>
    </location>
</feature>
<dbReference type="InterPro" id="IPR050222">
    <property type="entry name" value="MATE_MdtK"/>
</dbReference>
<feature type="transmembrane region" description="Helical" evidence="10">
    <location>
        <begin position="445"/>
        <end position="467"/>
    </location>
</feature>
<accession>A0A2T0T5Z1</accession>
<organism evidence="11 12">
    <name type="scientific">Spirosoma oryzae</name>
    <dbReference type="NCBI Taxonomy" id="1469603"/>
    <lineage>
        <taxon>Bacteria</taxon>
        <taxon>Pseudomonadati</taxon>
        <taxon>Bacteroidota</taxon>
        <taxon>Cytophagia</taxon>
        <taxon>Cytophagales</taxon>
        <taxon>Cytophagaceae</taxon>
        <taxon>Spirosoma</taxon>
    </lineage>
</organism>
<feature type="transmembrane region" description="Helical" evidence="10">
    <location>
        <begin position="307"/>
        <end position="328"/>
    </location>
</feature>
<evidence type="ECO:0000256" key="7">
    <source>
        <dbReference type="ARBA" id="ARBA00023065"/>
    </source>
</evidence>
<dbReference type="GO" id="GO:0005886">
    <property type="term" value="C:plasma membrane"/>
    <property type="evidence" value="ECO:0007669"/>
    <property type="project" value="UniProtKB-SubCell"/>
</dbReference>
<dbReference type="PANTHER" id="PTHR43298:SF2">
    <property type="entry name" value="FMN_FAD EXPORTER YEEO-RELATED"/>
    <property type="match status" value="1"/>
</dbReference>
<keyword evidence="4" id="KW-1003">Cell membrane</keyword>
<keyword evidence="2" id="KW-0813">Transport</keyword>
<feature type="transmembrane region" description="Helical" evidence="10">
    <location>
        <begin position="340"/>
        <end position="363"/>
    </location>
</feature>
<feature type="transmembrane region" description="Helical" evidence="10">
    <location>
        <begin position="276"/>
        <end position="295"/>
    </location>
</feature>
<dbReference type="PIRSF" id="PIRSF006603">
    <property type="entry name" value="DinF"/>
    <property type="match status" value="1"/>
</dbReference>
<dbReference type="RefSeq" id="WP_106137504.1">
    <property type="nucleotide sequence ID" value="NZ_PVTE01000006.1"/>
</dbReference>
<evidence type="ECO:0000313" key="12">
    <source>
        <dbReference type="Proteomes" id="UP000238375"/>
    </source>
</evidence>
<keyword evidence="5 10" id="KW-0812">Transmembrane</keyword>
<dbReference type="AlphaFoldDB" id="A0A2T0T5Z1"/>
<proteinExistence type="predicted"/>
<evidence type="ECO:0000256" key="4">
    <source>
        <dbReference type="ARBA" id="ARBA00022475"/>
    </source>
</evidence>
<keyword evidence="7" id="KW-0406">Ion transport</keyword>
<feature type="transmembrane region" description="Helical" evidence="10">
    <location>
        <begin position="383"/>
        <end position="406"/>
    </location>
</feature>
<evidence type="ECO:0000256" key="9">
    <source>
        <dbReference type="ARBA" id="ARBA00031636"/>
    </source>
</evidence>
<evidence type="ECO:0000256" key="10">
    <source>
        <dbReference type="SAM" id="Phobius"/>
    </source>
</evidence>